<evidence type="ECO:0000313" key="11">
    <source>
        <dbReference type="Proteomes" id="UP000199400"/>
    </source>
</evidence>
<reference evidence="11" key="1">
    <citation type="submission" date="2016-10" db="EMBL/GenBank/DDBJ databases">
        <authorList>
            <person name="Varghese N."/>
            <person name="Submissions S."/>
        </authorList>
    </citation>
    <scope>NUCLEOTIDE SEQUENCE [LARGE SCALE GENOMIC DNA]</scope>
    <source>
        <strain evidence="11">ATCC 25963</strain>
    </source>
</reference>
<dbReference type="Proteomes" id="UP000199400">
    <property type="component" value="Unassembled WGS sequence"/>
</dbReference>
<evidence type="ECO:0000256" key="8">
    <source>
        <dbReference type="SAM" id="Phobius"/>
    </source>
</evidence>
<dbReference type="OrthoDB" id="220004at2"/>
<evidence type="ECO:0000256" key="5">
    <source>
        <dbReference type="ARBA" id="ARBA00022989"/>
    </source>
</evidence>
<name>A0A1I1WVU6_9BACT</name>
<gene>
    <name evidence="10" type="ORF">SAMN02745121_02571</name>
</gene>
<dbReference type="PANTHER" id="PTHR43731">
    <property type="entry name" value="RHOMBOID PROTEASE"/>
    <property type="match status" value="1"/>
</dbReference>
<keyword evidence="6 8" id="KW-0472">Membrane</keyword>
<proteinExistence type="inferred from homology"/>
<dbReference type="InterPro" id="IPR035952">
    <property type="entry name" value="Rhomboid-like_sf"/>
</dbReference>
<dbReference type="EMBL" id="FOMX01000007">
    <property type="protein sequence ID" value="SFD99315.1"/>
    <property type="molecule type" value="Genomic_DNA"/>
</dbReference>
<dbReference type="GO" id="GO:0006508">
    <property type="term" value="P:proteolysis"/>
    <property type="evidence" value="ECO:0007669"/>
    <property type="project" value="UniProtKB-KW"/>
</dbReference>
<keyword evidence="5 8" id="KW-1133">Transmembrane helix</keyword>
<evidence type="ECO:0000256" key="2">
    <source>
        <dbReference type="ARBA" id="ARBA00009045"/>
    </source>
</evidence>
<comment type="subcellular location">
    <subcellularLocation>
        <location evidence="1">Membrane</location>
        <topology evidence="1">Multi-pass membrane protein</topology>
    </subcellularLocation>
</comment>
<feature type="transmembrane region" description="Helical" evidence="8">
    <location>
        <begin position="47"/>
        <end position="69"/>
    </location>
</feature>
<organism evidence="10 11">
    <name type="scientific">Nannocystis exedens</name>
    <dbReference type="NCBI Taxonomy" id="54"/>
    <lineage>
        <taxon>Bacteria</taxon>
        <taxon>Pseudomonadati</taxon>
        <taxon>Myxococcota</taxon>
        <taxon>Polyangia</taxon>
        <taxon>Nannocystales</taxon>
        <taxon>Nannocystaceae</taxon>
        <taxon>Nannocystis</taxon>
    </lineage>
</organism>
<evidence type="ECO:0000256" key="3">
    <source>
        <dbReference type="ARBA" id="ARBA00022692"/>
    </source>
</evidence>
<feature type="transmembrane region" description="Helical" evidence="8">
    <location>
        <begin position="170"/>
        <end position="188"/>
    </location>
</feature>
<dbReference type="Pfam" id="PF01694">
    <property type="entry name" value="Rhomboid"/>
    <property type="match status" value="1"/>
</dbReference>
<dbReference type="InterPro" id="IPR011990">
    <property type="entry name" value="TPR-like_helical_dom_sf"/>
</dbReference>
<evidence type="ECO:0000256" key="1">
    <source>
        <dbReference type="ARBA" id="ARBA00004141"/>
    </source>
</evidence>
<dbReference type="SUPFAM" id="SSF48452">
    <property type="entry name" value="TPR-like"/>
    <property type="match status" value="1"/>
</dbReference>
<feature type="transmembrane region" description="Helical" evidence="8">
    <location>
        <begin position="108"/>
        <end position="133"/>
    </location>
</feature>
<keyword evidence="10" id="KW-0645">Protease</keyword>
<comment type="similarity">
    <text evidence="2">Belongs to the peptidase S54 family.</text>
</comment>
<dbReference type="SUPFAM" id="SSF144091">
    <property type="entry name" value="Rhomboid-like"/>
    <property type="match status" value="1"/>
</dbReference>
<sequence>MAGASSHVARDTSPRDPRQARAKPPPAALPLPPEPLSVRLRRAPVTAGLLGVCIVLYAITFAATLAQAADPLDTALRSLWSLSLTDSTEIFRQLGALELSRVWLDGEWWRVATTGLLHGSLLHLVLNSIALLSVGEWVEQAWGHFRTLALFTLASIGGALASLAWCESPIVLGASAGILGQAGALWLARRWGSAELQEELAPISATSLAILILICLGLGLAVPGIAQAGHLGGLAAGLLLGGAWVARARWLRAALSLELALLLGGLAWLGAHPTHRTNYYAILGFRLLADDRPAEALILFNRGLERDPENANFRNAVAYQLALDGVELDRAESLSLAALKPDPLNASYLDTLGWIWCRQGHADAGTRVLHAAAWLASERFPELDEHLAGCPSAASVPRETP</sequence>
<keyword evidence="3 8" id="KW-0812">Transmembrane</keyword>
<keyword evidence="11" id="KW-1185">Reference proteome</keyword>
<evidence type="ECO:0000256" key="6">
    <source>
        <dbReference type="ARBA" id="ARBA00023136"/>
    </source>
</evidence>
<dbReference type="GO" id="GO:0016020">
    <property type="term" value="C:membrane"/>
    <property type="evidence" value="ECO:0007669"/>
    <property type="project" value="UniProtKB-SubCell"/>
</dbReference>
<dbReference type="InterPro" id="IPR022764">
    <property type="entry name" value="Peptidase_S54_rhomboid_dom"/>
</dbReference>
<dbReference type="AlphaFoldDB" id="A0A1I1WVU6"/>
<evidence type="ECO:0000256" key="4">
    <source>
        <dbReference type="ARBA" id="ARBA00022801"/>
    </source>
</evidence>
<evidence type="ECO:0000259" key="9">
    <source>
        <dbReference type="Pfam" id="PF01694"/>
    </source>
</evidence>
<feature type="transmembrane region" description="Helical" evidence="8">
    <location>
        <begin position="145"/>
        <end position="164"/>
    </location>
</feature>
<feature type="transmembrane region" description="Helical" evidence="8">
    <location>
        <begin position="253"/>
        <end position="271"/>
    </location>
</feature>
<feature type="transmembrane region" description="Helical" evidence="8">
    <location>
        <begin position="200"/>
        <end position="222"/>
    </location>
</feature>
<keyword evidence="4" id="KW-0378">Hydrolase</keyword>
<feature type="domain" description="Peptidase S54 rhomboid" evidence="9">
    <location>
        <begin position="106"/>
        <end position="242"/>
    </location>
</feature>
<feature type="region of interest" description="Disordered" evidence="7">
    <location>
        <begin position="1"/>
        <end position="33"/>
    </location>
</feature>
<feature type="transmembrane region" description="Helical" evidence="8">
    <location>
        <begin position="228"/>
        <end position="246"/>
    </location>
</feature>
<evidence type="ECO:0000313" key="10">
    <source>
        <dbReference type="EMBL" id="SFD99315.1"/>
    </source>
</evidence>
<dbReference type="InterPro" id="IPR050925">
    <property type="entry name" value="Rhomboid_protease_S54"/>
</dbReference>
<feature type="compositionally biased region" description="Basic and acidic residues" evidence="7">
    <location>
        <begin position="8"/>
        <end position="19"/>
    </location>
</feature>
<accession>A0A1I1WVU6</accession>
<dbReference type="Gene3D" id="1.20.1540.10">
    <property type="entry name" value="Rhomboid-like"/>
    <property type="match status" value="1"/>
</dbReference>
<dbReference type="GO" id="GO:0004252">
    <property type="term" value="F:serine-type endopeptidase activity"/>
    <property type="evidence" value="ECO:0007669"/>
    <property type="project" value="InterPro"/>
</dbReference>
<dbReference type="Gene3D" id="1.25.40.10">
    <property type="entry name" value="Tetratricopeptide repeat domain"/>
    <property type="match status" value="1"/>
</dbReference>
<evidence type="ECO:0000256" key="7">
    <source>
        <dbReference type="SAM" id="MobiDB-lite"/>
    </source>
</evidence>
<feature type="compositionally biased region" description="Pro residues" evidence="7">
    <location>
        <begin position="23"/>
        <end position="33"/>
    </location>
</feature>
<dbReference type="PANTHER" id="PTHR43731:SF14">
    <property type="entry name" value="PRESENILIN-ASSOCIATED RHOMBOID-LIKE PROTEIN, MITOCHONDRIAL"/>
    <property type="match status" value="1"/>
</dbReference>
<dbReference type="STRING" id="54.SAMN02745121_02571"/>
<protein>
    <submittedName>
        <fullName evidence="10">Membrane associated serine protease, rhomboid family</fullName>
    </submittedName>
</protein>